<dbReference type="Gene3D" id="3.10.580.10">
    <property type="entry name" value="CBS-domain"/>
    <property type="match status" value="1"/>
</dbReference>
<dbReference type="InterPro" id="IPR006669">
    <property type="entry name" value="MgtE_transporter"/>
</dbReference>
<dbReference type="SUPFAM" id="SSF54631">
    <property type="entry name" value="CBS-domain pair"/>
    <property type="match status" value="1"/>
</dbReference>
<evidence type="ECO:0000256" key="3">
    <source>
        <dbReference type="ARBA" id="ARBA00022448"/>
    </source>
</evidence>
<dbReference type="Proteomes" id="UP000005709">
    <property type="component" value="Unassembled WGS sequence"/>
</dbReference>
<gene>
    <name evidence="11" type="primary">mgtE</name>
    <name evidence="11" type="ORF">CAMGR0001_1314</name>
</gene>
<keyword evidence="5 9" id="KW-0460">Magnesium</keyword>
<evidence type="ECO:0000256" key="5">
    <source>
        <dbReference type="ARBA" id="ARBA00022842"/>
    </source>
</evidence>
<keyword evidence="7 9" id="KW-0472">Membrane</keyword>
<dbReference type="OrthoDB" id="9790355at2"/>
<dbReference type="GO" id="GO:0005886">
    <property type="term" value="C:plasma membrane"/>
    <property type="evidence" value="ECO:0007669"/>
    <property type="project" value="UniProtKB-SubCell"/>
</dbReference>
<reference evidence="11 12" key="1">
    <citation type="submission" date="2009-07" db="EMBL/GenBank/DDBJ databases">
        <authorList>
            <person name="Madupu R."/>
            <person name="Sebastian Y."/>
            <person name="Durkin A.S."/>
            <person name="Torralba M."/>
            <person name="Methe B."/>
            <person name="Sutton G.G."/>
            <person name="Strausberg R.L."/>
            <person name="Nelson K.E."/>
        </authorList>
    </citation>
    <scope>NUCLEOTIDE SEQUENCE [LARGE SCALE GENOMIC DNA]</scope>
    <source>
        <strain evidence="11 12">RM3268</strain>
    </source>
</reference>
<dbReference type="PROSITE" id="PS51371">
    <property type="entry name" value="CBS"/>
    <property type="match status" value="1"/>
</dbReference>
<dbReference type="Pfam" id="PF00571">
    <property type="entry name" value="CBS"/>
    <property type="match status" value="1"/>
</dbReference>
<comment type="caution">
    <text evidence="11">The sequence shown here is derived from an EMBL/GenBank/DDBJ whole genome shotgun (WGS) entry which is preliminary data.</text>
</comment>
<name>C8PJB5_9BACT</name>
<dbReference type="GO" id="GO:0015095">
    <property type="term" value="F:magnesium ion transmembrane transporter activity"/>
    <property type="evidence" value="ECO:0007669"/>
    <property type="project" value="UniProtKB-UniRule"/>
</dbReference>
<keyword evidence="6 9" id="KW-1133">Transmembrane helix</keyword>
<protein>
    <recommendedName>
        <fullName evidence="9">Magnesium transporter MgtE</fullName>
    </recommendedName>
</protein>
<evidence type="ECO:0000259" key="10">
    <source>
        <dbReference type="PROSITE" id="PS51371"/>
    </source>
</evidence>
<dbReference type="AlphaFoldDB" id="C8PJB5"/>
<proteinExistence type="inferred from homology"/>
<evidence type="ECO:0000313" key="11">
    <source>
        <dbReference type="EMBL" id="EEV17020.1"/>
    </source>
</evidence>
<feature type="domain" description="CBS" evidence="10">
    <location>
        <begin position="213"/>
        <end position="269"/>
    </location>
</feature>
<dbReference type="Pfam" id="PF03448">
    <property type="entry name" value="MgtE_N"/>
    <property type="match status" value="1"/>
</dbReference>
<keyword evidence="3 9" id="KW-0813">Transport</keyword>
<evidence type="ECO:0000256" key="7">
    <source>
        <dbReference type="ARBA" id="ARBA00023136"/>
    </source>
</evidence>
<dbReference type="InterPro" id="IPR006668">
    <property type="entry name" value="Mg_transptr_MgtE_intracell_dom"/>
</dbReference>
<dbReference type="EMBL" id="ACYG01000027">
    <property type="protein sequence ID" value="EEV17020.1"/>
    <property type="molecule type" value="Genomic_DNA"/>
</dbReference>
<keyword evidence="8" id="KW-0129">CBS domain</keyword>
<evidence type="ECO:0000256" key="4">
    <source>
        <dbReference type="ARBA" id="ARBA00022692"/>
    </source>
</evidence>
<comment type="subcellular location">
    <subcellularLocation>
        <location evidence="9">Cell membrane</location>
        <topology evidence="9">Multi-pass membrane protein</topology>
    </subcellularLocation>
    <subcellularLocation>
        <location evidence="1">Membrane</location>
        <topology evidence="1">Multi-pass membrane protein</topology>
    </subcellularLocation>
</comment>
<dbReference type="InterPro" id="IPR006667">
    <property type="entry name" value="SLC41_membr_dom"/>
</dbReference>
<evidence type="ECO:0000313" key="12">
    <source>
        <dbReference type="Proteomes" id="UP000005709"/>
    </source>
</evidence>
<feature type="transmembrane region" description="Helical" evidence="9">
    <location>
        <begin position="435"/>
        <end position="458"/>
    </location>
</feature>
<organism evidence="11 12">
    <name type="scientific">Campylobacter gracilis RM3268</name>
    <dbReference type="NCBI Taxonomy" id="553220"/>
    <lineage>
        <taxon>Bacteria</taxon>
        <taxon>Pseudomonadati</taxon>
        <taxon>Campylobacterota</taxon>
        <taxon>Epsilonproteobacteria</taxon>
        <taxon>Campylobacterales</taxon>
        <taxon>Campylobacteraceae</taxon>
        <taxon>Campylobacter</taxon>
    </lineage>
</organism>
<accession>C8PJB5</accession>
<keyword evidence="9" id="KW-1003">Cell membrane</keyword>
<evidence type="ECO:0000256" key="8">
    <source>
        <dbReference type="PROSITE-ProRule" id="PRU00703"/>
    </source>
</evidence>
<dbReference type="eggNOG" id="COG2239">
    <property type="taxonomic scope" value="Bacteria"/>
</dbReference>
<evidence type="ECO:0000256" key="6">
    <source>
        <dbReference type="ARBA" id="ARBA00022989"/>
    </source>
</evidence>
<dbReference type="RefSeq" id="WP_005871953.1">
    <property type="nucleotide sequence ID" value="NZ_ACYG01000027.1"/>
</dbReference>
<dbReference type="Gene3D" id="1.10.357.20">
    <property type="entry name" value="SLC41 divalent cation transporters, integral membrane domain"/>
    <property type="match status" value="1"/>
</dbReference>
<feature type="transmembrane region" description="Helical" evidence="9">
    <location>
        <begin position="370"/>
        <end position="392"/>
    </location>
</feature>
<feature type="transmembrane region" description="Helical" evidence="9">
    <location>
        <begin position="296"/>
        <end position="316"/>
    </location>
</feature>
<evidence type="ECO:0000256" key="2">
    <source>
        <dbReference type="ARBA" id="ARBA00009749"/>
    </source>
</evidence>
<dbReference type="SUPFAM" id="SSF158791">
    <property type="entry name" value="MgtE N-terminal domain-like"/>
    <property type="match status" value="1"/>
</dbReference>
<dbReference type="Pfam" id="PF01769">
    <property type="entry name" value="MgtE"/>
    <property type="match status" value="1"/>
</dbReference>
<dbReference type="CDD" id="cd04606">
    <property type="entry name" value="CBS_pair_Mg_transporter"/>
    <property type="match status" value="1"/>
</dbReference>
<dbReference type="InterPro" id="IPR036739">
    <property type="entry name" value="SLC41_membr_dom_sf"/>
</dbReference>
<dbReference type="InterPro" id="IPR046342">
    <property type="entry name" value="CBS_dom_sf"/>
</dbReference>
<comment type="similarity">
    <text evidence="2 9">Belongs to the SLC41A transporter family.</text>
</comment>
<evidence type="ECO:0000256" key="9">
    <source>
        <dbReference type="RuleBase" id="RU362011"/>
    </source>
</evidence>
<comment type="subunit">
    <text evidence="9">Homodimer.</text>
</comment>
<dbReference type="PANTHER" id="PTHR43773">
    <property type="entry name" value="MAGNESIUM TRANSPORTER MGTE"/>
    <property type="match status" value="1"/>
</dbReference>
<dbReference type="InterPro" id="IPR000644">
    <property type="entry name" value="CBS_dom"/>
</dbReference>
<feature type="transmembrane region" description="Helical" evidence="9">
    <location>
        <begin position="398"/>
        <end position="423"/>
    </location>
</feature>
<dbReference type="STRING" id="824.CGRAC_0865"/>
<feature type="transmembrane region" description="Helical" evidence="9">
    <location>
        <begin position="328"/>
        <end position="349"/>
    </location>
</feature>
<dbReference type="PANTHER" id="PTHR43773:SF1">
    <property type="entry name" value="MAGNESIUM TRANSPORTER MGTE"/>
    <property type="match status" value="1"/>
</dbReference>
<keyword evidence="12" id="KW-1185">Reference proteome</keyword>
<dbReference type="NCBIfam" id="TIGR00400">
    <property type="entry name" value="mgtE"/>
    <property type="match status" value="1"/>
</dbReference>
<dbReference type="GO" id="GO:0046872">
    <property type="term" value="F:metal ion binding"/>
    <property type="evidence" value="ECO:0007669"/>
    <property type="project" value="UniProtKB-KW"/>
</dbReference>
<evidence type="ECO:0000256" key="1">
    <source>
        <dbReference type="ARBA" id="ARBA00004141"/>
    </source>
</evidence>
<keyword evidence="4 9" id="KW-0812">Transmembrane</keyword>
<comment type="function">
    <text evidence="9">Acts as a magnesium transporter.</text>
</comment>
<keyword evidence="9" id="KW-0479">Metal-binding</keyword>
<dbReference type="SUPFAM" id="SSF161093">
    <property type="entry name" value="MgtE membrane domain-like"/>
    <property type="match status" value="1"/>
</dbReference>
<sequence>MENKEQLDDVEEAKALLDAHLDDTLEHELSAADLTEHLKTLKKHDEEKYVEFLKKLDPEDLADAALEMPEHMLEDVIETLPHEKIVKAIEELESDDQAELLQNIGEIDEDKAEQIFYGLDEDDRHDILTISKYSEDEAGAYMQTEVFSARQDQTLGQAVEMLRVMREKDEIENVFQLFVLDKKGHLLTTFSTSDLILYDFSLTLEQISQKFGAENKIHFATDTDKIDDVIKDFEEFDLNVIPVVDANGVLIGRITADDIHDLIQERATEQIYNLAGVDDEAEDDETTIFKAGRARAVWLAVNLCTAIVSSTIIGLFDATIEKLVALAVLMPIVASMGGNTGTQALTVTVRRLALGEIAFKDKKQVLFREITIAFINGLIFATLMGFVAYFWFGIKLLGLVIAMSMVLNLTLAGLFGAVIPITLKKLNIDPAVGSSVLLTTVTDIVGFFSFLGLATWILL</sequence>
<dbReference type="SMART" id="SM00924">
    <property type="entry name" value="MgtE_N"/>
    <property type="match status" value="1"/>
</dbReference>